<dbReference type="OMA" id="NFTHPLF"/>
<reference evidence="16" key="1">
    <citation type="journal article" date="2011" name="Nature">
        <title>A high-resolution map of human evolutionary constraint using 29 mammals.</title>
        <authorList>
            <person name="Lindblad-Toh K."/>
            <person name="Garber M."/>
            <person name="Zuk O."/>
            <person name="Lin M.F."/>
            <person name="Parker B.J."/>
            <person name="Washietl S."/>
            <person name="Kheradpour P."/>
            <person name="Ernst J."/>
            <person name="Jordan G."/>
            <person name="Mauceli E."/>
            <person name="Ward L.D."/>
            <person name="Lowe C.B."/>
            <person name="Holloway A.K."/>
            <person name="Clamp M."/>
            <person name="Gnerre S."/>
            <person name="Alfoldi J."/>
            <person name="Beal K."/>
            <person name="Chang J."/>
            <person name="Clawson H."/>
            <person name="Cuff J."/>
            <person name="Di Palma F."/>
            <person name="Fitzgerald S."/>
            <person name="Flicek P."/>
            <person name="Guttman M."/>
            <person name="Hubisz M.J."/>
            <person name="Jaffe D.B."/>
            <person name="Jungreis I."/>
            <person name="Kent W.J."/>
            <person name="Kostka D."/>
            <person name="Lara M."/>
            <person name="Martins A.L."/>
            <person name="Massingham T."/>
            <person name="Moltke I."/>
            <person name="Raney B.J."/>
            <person name="Rasmussen M.D."/>
            <person name="Robinson J."/>
            <person name="Stark A."/>
            <person name="Vilella A.J."/>
            <person name="Wen J."/>
            <person name="Xie X."/>
            <person name="Zody M.C."/>
            <person name="Baldwin J."/>
            <person name="Bloom T."/>
            <person name="Chin C.W."/>
            <person name="Heiman D."/>
            <person name="Nicol R."/>
            <person name="Nusbaum C."/>
            <person name="Young S."/>
            <person name="Wilkinson J."/>
            <person name="Worley K.C."/>
            <person name="Kovar C.L."/>
            <person name="Muzny D.M."/>
            <person name="Gibbs R.A."/>
            <person name="Cree A."/>
            <person name="Dihn H.H."/>
            <person name="Fowler G."/>
            <person name="Jhangiani S."/>
            <person name="Joshi V."/>
            <person name="Lee S."/>
            <person name="Lewis L.R."/>
            <person name="Nazareth L.V."/>
            <person name="Okwuonu G."/>
            <person name="Santibanez J."/>
            <person name="Warren W.C."/>
            <person name="Mardis E.R."/>
            <person name="Weinstock G.M."/>
            <person name="Wilson R.K."/>
            <person name="Delehaunty K."/>
            <person name="Dooling D."/>
            <person name="Fronik C."/>
            <person name="Fulton L."/>
            <person name="Fulton B."/>
            <person name="Graves T."/>
            <person name="Minx P."/>
            <person name="Sodergren E."/>
            <person name="Birney E."/>
            <person name="Margulies E.H."/>
            <person name="Herrero J."/>
            <person name="Green E.D."/>
            <person name="Haussler D."/>
            <person name="Siepel A."/>
            <person name="Goldman N."/>
            <person name="Pollard K.S."/>
            <person name="Pedersen J.S."/>
            <person name="Lander E.S."/>
            <person name="Kellis M."/>
        </authorList>
    </citation>
    <scope>NUCLEOTIDE SEQUENCE [LARGE SCALE GENOMIC DNA]</scope>
    <source>
        <strain evidence="16">2N</strain>
    </source>
</reference>
<comment type="subcellular location">
    <subcellularLocation>
        <location evidence="1 13">Membrane</location>
        <topology evidence="1 13">Multi-pass membrane protein</topology>
    </subcellularLocation>
</comment>
<evidence type="ECO:0000256" key="8">
    <source>
        <dbReference type="ARBA" id="ARBA00023136"/>
    </source>
</evidence>
<evidence type="ECO:0000256" key="5">
    <source>
        <dbReference type="ARBA" id="ARBA00022692"/>
    </source>
</evidence>
<dbReference type="AlphaFoldDB" id="H0W746"/>
<evidence type="ECO:0000256" key="13">
    <source>
        <dbReference type="RuleBase" id="RU004424"/>
    </source>
</evidence>
<dbReference type="GeneTree" id="ENSGT01150000286961"/>
<proteinExistence type="inferred from homology"/>
<name>H0W746_CAVPO</name>
<dbReference type="SUPFAM" id="SSF81321">
    <property type="entry name" value="Family A G protein-coupled receptor-like"/>
    <property type="match status" value="1"/>
</dbReference>
<dbReference type="InterPro" id="IPR007960">
    <property type="entry name" value="TAS2R"/>
</dbReference>
<evidence type="ECO:0000313" key="16">
    <source>
        <dbReference type="Proteomes" id="UP000005447"/>
    </source>
</evidence>
<evidence type="ECO:0000256" key="11">
    <source>
        <dbReference type="ARBA" id="ARBA00025304"/>
    </source>
</evidence>
<keyword evidence="16" id="KW-1185">Reference proteome</keyword>
<dbReference type="PANTHER" id="PTHR11394">
    <property type="entry name" value="TASTE RECEPTOR TYPE 2"/>
    <property type="match status" value="1"/>
</dbReference>
<dbReference type="FunCoup" id="H0W746">
    <property type="interactions" value="527"/>
</dbReference>
<dbReference type="GO" id="GO:0033038">
    <property type="term" value="F:bitter taste receptor activity"/>
    <property type="evidence" value="ECO:0007669"/>
    <property type="project" value="Ensembl"/>
</dbReference>
<dbReference type="OrthoDB" id="8876749at2759"/>
<evidence type="ECO:0000256" key="1">
    <source>
        <dbReference type="ARBA" id="ARBA00004141"/>
    </source>
</evidence>
<evidence type="ECO:0000256" key="12">
    <source>
        <dbReference type="RuleBase" id="RU004423"/>
    </source>
</evidence>
<dbReference type="CTD" id="259286"/>
<sequence length="323" mass="37191">MAIVQQEFSNENITTFKIVFSSVIFSMETMTGILGNGFITAIYGAEWVRNKRLPTSDGLMLLLSSSRLVLQIWLIVTIIYTYFFQDIYYQKSLNQFFQITLLFLNYSNLWFATWLNVFYCLKIANFTQFLFLLMKRKITVLMPWLVSLSLLVSLGVSSLFLINTFHIHVNSSFPVTSSNSTEKKYISETNVVNLSFFYYIGIFIPLILFIMAATLLIISLKRHIRHMKSSATGSRDPSVEAHLGAIRSTGCFLILYITNALALFISMSNIFDMYSPWGILCRIITAAYPASHSAQLILCYPGLRRAWKRYQHRVQLYLKGQIH</sequence>
<dbReference type="PANTHER" id="PTHR11394:SF47">
    <property type="entry name" value="TASTE RECEPTOR TYPE 2 MEMBER 40"/>
    <property type="match status" value="1"/>
</dbReference>
<feature type="transmembrane region" description="Helical" evidence="14">
    <location>
        <begin position="277"/>
        <end position="303"/>
    </location>
</feature>
<evidence type="ECO:0000313" key="15">
    <source>
        <dbReference type="Ensembl" id="ENSCPOP00000018800.1"/>
    </source>
</evidence>
<comment type="function">
    <text evidence="11">Gustducin-coupled receptor implicated in the perception of bitter compounds in the oral cavity and the gastrointestinal tract. Signals through PLCB2 and the calcium-regulated cation channel TRPM5.</text>
</comment>
<dbReference type="GO" id="GO:0004930">
    <property type="term" value="F:G protein-coupled receptor activity"/>
    <property type="evidence" value="ECO:0007669"/>
    <property type="project" value="UniProtKB-KW"/>
</dbReference>
<dbReference type="InParanoid" id="H0W746"/>
<evidence type="ECO:0000256" key="14">
    <source>
        <dbReference type="SAM" id="Phobius"/>
    </source>
</evidence>
<dbReference type="HOGENOM" id="CLU_072337_3_0_1"/>
<keyword evidence="3 13" id="KW-0919">Taste</keyword>
<evidence type="ECO:0000256" key="10">
    <source>
        <dbReference type="ARBA" id="ARBA00023224"/>
    </source>
</evidence>
<reference evidence="15" key="3">
    <citation type="submission" date="2025-09" db="UniProtKB">
        <authorList>
            <consortium name="Ensembl"/>
        </authorList>
    </citation>
    <scope>IDENTIFICATION</scope>
    <source>
        <strain evidence="15">2N</strain>
    </source>
</reference>
<feature type="transmembrane region" description="Helical" evidence="14">
    <location>
        <begin position="251"/>
        <end position="271"/>
    </location>
</feature>
<keyword evidence="10 13" id="KW-0807">Transducer</keyword>
<comment type="similarity">
    <text evidence="2 12">Belongs to the G-protein coupled receptor T2R family.</text>
</comment>
<evidence type="ECO:0000256" key="6">
    <source>
        <dbReference type="ARBA" id="ARBA00022989"/>
    </source>
</evidence>
<dbReference type="GeneID" id="100728355"/>
<evidence type="ECO:0000256" key="4">
    <source>
        <dbReference type="ARBA" id="ARBA00022606"/>
    </source>
</evidence>
<feature type="transmembrane region" description="Helical" evidence="14">
    <location>
        <begin position="18"/>
        <end position="39"/>
    </location>
</feature>
<gene>
    <name evidence="15" type="primary">TAS2R40</name>
</gene>
<dbReference type="KEGG" id="cpoc:100728355"/>
<dbReference type="FunFam" id="1.20.1070.10:FF:000055">
    <property type="entry name" value="Taste receptor type 2"/>
    <property type="match status" value="1"/>
</dbReference>
<organism evidence="15 16">
    <name type="scientific">Cavia porcellus</name>
    <name type="common">Guinea pig</name>
    <dbReference type="NCBI Taxonomy" id="10141"/>
    <lineage>
        <taxon>Eukaryota</taxon>
        <taxon>Metazoa</taxon>
        <taxon>Chordata</taxon>
        <taxon>Craniata</taxon>
        <taxon>Vertebrata</taxon>
        <taxon>Euteleostomi</taxon>
        <taxon>Mammalia</taxon>
        <taxon>Eutheria</taxon>
        <taxon>Euarchontoglires</taxon>
        <taxon>Glires</taxon>
        <taxon>Rodentia</taxon>
        <taxon>Hystricomorpha</taxon>
        <taxon>Caviidae</taxon>
        <taxon>Cavia</taxon>
    </lineage>
</organism>
<dbReference type="Gene3D" id="1.20.1070.10">
    <property type="entry name" value="Rhodopsin 7-helix transmembrane proteins"/>
    <property type="match status" value="1"/>
</dbReference>
<keyword evidence="4 13" id="KW-0716">Sensory transduction</keyword>
<dbReference type="STRING" id="10141.ENSCPOP00000018800"/>
<dbReference type="RefSeq" id="XP_003475360.1">
    <property type="nucleotide sequence ID" value="XM_003475312.1"/>
</dbReference>
<feature type="transmembrane region" description="Helical" evidence="14">
    <location>
        <begin position="196"/>
        <end position="218"/>
    </location>
</feature>
<keyword evidence="5 13" id="KW-0812">Transmembrane</keyword>
<keyword evidence="8 13" id="KW-0472">Membrane</keyword>
<feature type="transmembrane region" description="Helical" evidence="14">
    <location>
        <begin position="140"/>
        <end position="162"/>
    </location>
</feature>
<dbReference type="VEuPathDB" id="HostDB:ENSCPOG00000026948"/>
<keyword evidence="6 14" id="KW-1133">Transmembrane helix</keyword>
<keyword evidence="7 13" id="KW-0297">G-protein coupled receptor</keyword>
<dbReference type="Proteomes" id="UP000005447">
    <property type="component" value="Unassembled WGS sequence"/>
</dbReference>
<dbReference type="EMBL" id="AAKN02015417">
    <property type="status" value="NOT_ANNOTATED_CDS"/>
    <property type="molecule type" value="Genomic_DNA"/>
</dbReference>
<accession>H0W746</accession>
<dbReference type="GO" id="GO:0016020">
    <property type="term" value="C:membrane"/>
    <property type="evidence" value="ECO:0007669"/>
    <property type="project" value="UniProtKB-SubCell"/>
</dbReference>
<keyword evidence="9 13" id="KW-0675">Receptor</keyword>
<evidence type="ECO:0000256" key="2">
    <source>
        <dbReference type="ARBA" id="ARBA00007376"/>
    </source>
</evidence>
<evidence type="ECO:0000256" key="9">
    <source>
        <dbReference type="ARBA" id="ARBA00023170"/>
    </source>
</evidence>
<dbReference type="Pfam" id="PF05296">
    <property type="entry name" value="TAS2R"/>
    <property type="match status" value="1"/>
</dbReference>
<feature type="transmembrane region" description="Helical" evidence="14">
    <location>
        <begin position="59"/>
        <end position="84"/>
    </location>
</feature>
<protein>
    <recommendedName>
        <fullName evidence="13">Taste receptor type 2</fullName>
    </recommendedName>
</protein>
<dbReference type="Ensembl" id="ENSCPOT00000021903.2">
    <property type="protein sequence ID" value="ENSCPOP00000018800.1"/>
    <property type="gene ID" value="ENSCPOG00000026948.2"/>
</dbReference>
<dbReference type="eggNOG" id="ENOG502SKRK">
    <property type="taxonomic scope" value="Eukaryota"/>
</dbReference>
<evidence type="ECO:0000256" key="3">
    <source>
        <dbReference type="ARBA" id="ARBA00022480"/>
    </source>
</evidence>
<evidence type="ECO:0000256" key="7">
    <source>
        <dbReference type="ARBA" id="ARBA00023040"/>
    </source>
</evidence>
<reference evidence="15" key="2">
    <citation type="submission" date="2025-08" db="UniProtKB">
        <authorList>
            <consortium name="Ensembl"/>
        </authorList>
    </citation>
    <scope>IDENTIFICATION</scope>
    <source>
        <strain evidence="15">2N</strain>
    </source>
</reference>